<dbReference type="PROSITE" id="PS51257">
    <property type="entry name" value="PROKAR_LIPOPROTEIN"/>
    <property type="match status" value="1"/>
</dbReference>
<feature type="chain" id="PRO_5047213438" evidence="6">
    <location>
        <begin position="24"/>
        <end position="501"/>
    </location>
</feature>
<evidence type="ECO:0000256" key="6">
    <source>
        <dbReference type="SAM" id="SignalP"/>
    </source>
</evidence>
<comment type="similarity">
    <text evidence="2">Belongs to the SusD family.</text>
</comment>
<dbReference type="CDD" id="cd08977">
    <property type="entry name" value="SusD"/>
    <property type="match status" value="1"/>
</dbReference>
<sequence>MKNKILASCLFVALTFSSCSDFLDVKPTNSADASTQTITTVADATVIIRGLMSKMASGSYYGRNFPLYADTKGGDYTITSQGRGYDYLYVFNHSETANNYSSIWSQGYNCIAHINDLLVQIEKLKAAGSIENFDPIIGQAITARALIYFDLVRLYGKPFNMDKNSFGVPITLTPITSDAKLTRSSVNEVYMQILKDLKDAEPLITKPTNVSTLANTNGFLNYFGNKAIQARVYLYMEDFDNALAAAEEVIAFNQYKLYTNDTWASSWSKQFGSESVFELAIYPNEGDLGNSSLGAYTRRRGHPNNTIAAGYFTSSTPFLARLNEDTQDVRKGIMTTDEVSTTANPRHGAIYKYSGSVGLDGDGKGNSTAVNIKVIRLSEVYLTAAEAALRKTSPDLTKAVNYLNQIRKRSPNLAVATNATINLDMIASERSKELIGEGHRFFDMMRWNKSITYDDALASVSTIHRTATIDRTFFKTILPIPLAEINANREIFSQQNPGYRN</sequence>
<evidence type="ECO:0000256" key="1">
    <source>
        <dbReference type="ARBA" id="ARBA00004442"/>
    </source>
</evidence>
<evidence type="ECO:0000256" key="5">
    <source>
        <dbReference type="ARBA" id="ARBA00023237"/>
    </source>
</evidence>
<evidence type="ECO:0000256" key="3">
    <source>
        <dbReference type="ARBA" id="ARBA00022729"/>
    </source>
</evidence>
<accession>A0ABS7Z8N1</accession>
<dbReference type="Proteomes" id="UP001165302">
    <property type="component" value="Unassembled WGS sequence"/>
</dbReference>
<dbReference type="EMBL" id="JADEYP010000037">
    <property type="protein sequence ID" value="MCA5006562.1"/>
    <property type="molecule type" value="Genomic_DNA"/>
</dbReference>
<dbReference type="Gene3D" id="1.25.40.900">
    <property type="match status" value="1"/>
</dbReference>
<proteinExistence type="inferred from homology"/>
<dbReference type="RefSeq" id="WP_225554919.1">
    <property type="nucleotide sequence ID" value="NZ_JADEYP010000037.1"/>
</dbReference>
<feature type="domain" description="RagB/SusD" evidence="7">
    <location>
        <begin position="325"/>
        <end position="499"/>
    </location>
</feature>
<evidence type="ECO:0000259" key="8">
    <source>
        <dbReference type="Pfam" id="PF14322"/>
    </source>
</evidence>
<reference evidence="9" key="1">
    <citation type="submission" date="2020-10" db="EMBL/GenBank/DDBJ databases">
        <authorList>
            <person name="Lu T."/>
            <person name="Wang Q."/>
            <person name="Han X."/>
        </authorList>
    </citation>
    <scope>NUCLEOTIDE SEQUENCE</scope>
    <source>
        <strain evidence="9">WQ 366</strain>
    </source>
</reference>
<dbReference type="InterPro" id="IPR012944">
    <property type="entry name" value="SusD_RagB_dom"/>
</dbReference>
<dbReference type="Pfam" id="PF14322">
    <property type="entry name" value="SusD-like_3"/>
    <property type="match status" value="1"/>
</dbReference>
<dbReference type="Gene3D" id="2.20.20.130">
    <property type="match status" value="1"/>
</dbReference>
<organism evidence="9 10">
    <name type="scientific">Sphingobacterium bovistauri</name>
    <dbReference type="NCBI Taxonomy" id="2781959"/>
    <lineage>
        <taxon>Bacteria</taxon>
        <taxon>Pseudomonadati</taxon>
        <taxon>Bacteroidota</taxon>
        <taxon>Sphingobacteriia</taxon>
        <taxon>Sphingobacteriales</taxon>
        <taxon>Sphingobacteriaceae</taxon>
        <taxon>Sphingobacterium</taxon>
    </lineage>
</organism>
<comment type="subcellular location">
    <subcellularLocation>
        <location evidence="1">Cell outer membrane</location>
    </subcellularLocation>
</comment>
<evidence type="ECO:0000256" key="4">
    <source>
        <dbReference type="ARBA" id="ARBA00023136"/>
    </source>
</evidence>
<dbReference type="Pfam" id="PF07980">
    <property type="entry name" value="SusD_RagB"/>
    <property type="match status" value="1"/>
</dbReference>
<gene>
    <name evidence="9" type="ORF">IPZ78_15550</name>
</gene>
<keyword evidence="5" id="KW-0998">Cell outer membrane</keyword>
<evidence type="ECO:0000313" key="9">
    <source>
        <dbReference type="EMBL" id="MCA5006562.1"/>
    </source>
</evidence>
<comment type="caution">
    <text evidence="9">The sequence shown here is derived from an EMBL/GenBank/DDBJ whole genome shotgun (WGS) entry which is preliminary data.</text>
</comment>
<dbReference type="InterPro" id="IPR011990">
    <property type="entry name" value="TPR-like_helical_dom_sf"/>
</dbReference>
<feature type="signal peptide" evidence="6">
    <location>
        <begin position="1"/>
        <end position="23"/>
    </location>
</feature>
<evidence type="ECO:0000256" key="2">
    <source>
        <dbReference type="ARBA" id="ARBA00006275"/>
    </source>
</evidence>
<evidence type="ECO:0000259" key="7">
    <source>
        <dbReference type="Pfam" id="PF07980"/>
    </source>
</evidence>
<keyword evidence="3 6" id="KW-0732">Signal</keyword>
<name>A0ABS7Z8N1_9SPHI</name>
<keyword evidence="10" id="KW-1185">Reference proteome</keyword>
<evidence type="ECO:0000313" key="10">
    <source>
        <dbReference type="Proteomes" id="UP001165302"/>
    </source>
</evidence>
<protein>
    <submittedName>
        <fullName evidence="9">RagB/SusD family nutrient uptake outer membrane protein</fullName>
    </submittedName>
</protein>
<dbReference type="InterPro" id="IPR033985">
    <property type="entry name" value="SusD-like_N"/>
</dbReference>
<dbReference type="SUPFAM" id="SSF48452">
    <property type="entry name" value="TPR-like"/>
    <property type="match status" value="1"/>
</dbReference>
<feature type="domain" description="SusD-like N-terminal" evidence="8">
    <location>
        <begin position="21"/>
        <end position="208"/>
    </location>
</feature>
<keyword evidence="4" id="KW-0472">Membrane</keyword>
<dbReference type="Gene3D" id="1.25.40.390">
    <property type="match status" value="1"/>
</dbReference>